<proteinExistence type="inferred from homology"/>
<sequence length="219" mass="23966">MALLLNNKPVCGGVLIDPFWVLTAAHCSDIKEVWLGVHSIKAAEKNARQIQKVKKQYRHPCYDTTENVNDLMLLKLQKKVKETDTVKCLKLGKAAKDPQAGTKCTVAGWGQTKFKNKEMSDVLRSVTVAVVDRRVCNSPAFYDFNPVITRGMICAGSDGKHVADTCTGDSGGPLLCNGELLGVTSFGEKCGLIKKPGVYTFLSVKQLSWVKETMKKSDA</sequence>
<dbReference type="CDD" id="cd00190">
    <property type="entry name" value="Tryp_SPc"/>
    <property type="match status" value="1"/>
</dbReference>
<dbReference type="EMBL" id="JAGKHQ010000017">
    <property type="protein sequence ID" value="KAG7489969.1"/>
    <property type="molecule type" value="Genomic_DNA"/>
</dbReference>
<dbReference type="InterPro" id="IPR001254">
    <property type="entry name" value="Trypsin_dom"/>
</dbReference>
<dbReference type="InterPro" id="IPR018114">
    <property type="entry name" value="TRYPSIN_HIS"/>
</dbReference>
<keyword evidence="3 6" id="KW-0378">Hydrolase</keyword>
<evidence type="ECO:0000256" key="3">
    <source>
        <dbReference type="ARBA" id="ARBA00022801"/>
    </source>
</evidence>
<keyword evidence="5" id="KW-1015">Disulfide bond</keyword>
<dbReference type="PROSITE" id="PS00134">
    <property type="entry name" value="TRYPSIN_HIS"/>
    <property type="match status" value="1"/>
</dbReference>
<evidence type="ECO:0000256" key="6">
    <source>
        <dbReference type="RuleBase" id="RU363034"/>
    </source>
</evidence>
<dbReference type="GO" id="GO:0004252">
    <property type="term" value="F:serine-type endopeptidase activity"/>
    <property type="evidence" value="ECO:0007669"/>
    <property type="project" value="InterPro"/>
</dbReference>
<comment type="similarity">
    <text evidence="1">Belongs to the peptidase S1 family. Snake venom subfamily.</text>
</comment>
<dbReference type="SMART" id="SM00020">
    <property type="entry name" value="Tryp_SPc"/>
    <property type="match status" value="1"/>
</dbReference>
<evidence type="ECO:0000313" key="8">
    <source>
        <dbReference type="EMBL" id="KAG7489969.1"/>
    </source>
</evidence>
<evidence type="ECO:0000313" key="9">
    <source>
        <dbReference type="Proteomes" id="UP000693946"/>
    </source>
</evidence>
<gene>
    <name evidence="8" type="ORF">JOB18_024956</name>
</gene>
<dbReference type="PROSITE" id="PS00135">
    <property type="entry name" value="TRYPSIN_SER"/>
    <property type="match status" value="1"/>
</dbReference>
<evidence type="ECO:0000256" key="4">
    <source>
        <dbReference type="ARBA" id="ARBA00022825"/>
    </source>
</evidence>
<name>A0AAV6QIP7_SOLSE</name>
<organism evidence="8 9">
    <name type="scientific">Solea senegalensis</name>
    <name type="common">Senegalese sole</name>
    <dbReference type="NCBI Taxonomy" id="28829"/>
    <lineage>
        <taxon>Eukaryota</taxon>
        <taxon>Metazoa</taxon>
        <taxon>Chordata</taxon>
        <taxon>Craniata</taxon>
        <taxon>Vertebrata</taxon>
        <taxon>Euteleostomi</taxon>
        <taxon>Actinopterygii</taxon>
        <taxon>Neopterygii</taxon>
        <taxon>Teleostei</taxon>
        <taxon>Neoteleostei</taxon>
        <taxon>Acanthomorphata</taxon>
        <taxon>Carangaria</taxon>
        <taxon>Pleuronectiformes</taxon>
        <taxon>Pleuronectoidei</taxon>
        <taxon>Soleidae</taxon>
        <taxon>Solea</taxon>
    </lineage>
</organism>
<keyword evidence="2 6" id="KW-0645">Protease</keyword>
<protein>
    <submittedName>
        <fullName evidence="8">Granzyme A-like</fullName>
    </submittedName>
</protein>
<dbReference type="Pfam" id="PF00089">
    <property type="entry name" value="Trypsin"/>
    <property type="match status" value="1"/>
</dbReference>
<dbReference type="PANTHER" id="PTHR24271:SF52">
    <property type="entry name" value="GRANZYME K"/>
    <property type="match status" value="1"/>
</dbReference>
<keyword evidence="4 6" id="KW-0720">Serine protease</keyword>
<accession>A0AAV6QIP7</accession>
<feature type="domain" description="Peptidase S1" evidence="7">
    <location>
        <begin position="1"/>
        <end position="215"/>
    </location>
</feature>
<dbReference type="Proteomes" id="UP000693946">
    <property type="component" value="Linkage Group LG5"/>
</dbReference>
<evidence type="ECO:0000259" key="7">
    <source>
        <dbReference type="PROSITE" id="PS50240"/>
    </source>
</evidence>
<comment type="caution">
    <text evidence="8">The sequence shown here is derived from an EMBL/GenBank/DDBJ whole genome shotgun (WGS) entry which is preliminary data.</text>
</comment>
<dbReference type="InterPro" id="IPR033116">
    <property type="entry name" value="TRYPSIN_SER"/>
</dbReference>
<evidence type="ECO:0000256" key="1">
    <source>
        <dbReference type="ARBA" id="ARBA00009228"/>
    </source>
</evidence>
<dbReference type="AlphaFoldDB" id="A0AAV6QIP7"/>
<evidence type="ECO:0000256" key="2">
    <source>
        <dbReference type="ARBA" id="ARBA00022670"/>
    </source>
</evidence>
<dbReference type="FunFam" id="2.40.10.10:FF:000010">
    <property type="entry name" value="Kallikrein related peptidase 11"/>
    <property type="match status" value="1"/>
</dbReference>
<reference evidence="8 9" key="1">
    <citation type="journal article" date="2021" name="Sci. Rep.">
        <title>Chromosome anchoring in Senegalese sole (Solea senegalensis) reveals sex-associated markers and genome rearrangements in flatfish.</title>
        <authorList>
            <person name="Guerrero-Cozar I."/>
            <person name="Gomez-Garrido J."/>
            <person name="Berbel C."/>
            <person name="Martinez-Blanch J.F."/>
            <person name="Alioto T."/>
            <person name="Claros M.G."/>
            <person name="Gagnaire P.A."/>
            <person name="Manchado M."/>
        </authorList>
    </citation>
    <scope>NUCLEOTIDE SEQUENCE [LARGE SCALE GENOMIC DNA]</scope>
    <source>
        <strain evidence="8">Sse05_10M</strain>
    </source>
</reference>
<dbReference type="GO" id="GO:0006508">
    <property type="term" value="P:proteolysis"/>
    <property type="evidence" value="ECO:0007669"/>
    <property type="project" value="UniProtKB-KW"/>
</dbReference>
<dbReference type="PANTHER" id="PTHR24271">
    <property type="entry name" value="KALLIKREIN-RELATED"/>
    <property type="match status" value="1"/>
</dbReference>
<evidence type="ECO:0000256" key="5">
    <source>
        <dbReference type="ARBA" id="ARBA00023157"/>
    </source>
</evidence>
<dbReference type="PROSITE" id="PS50240">
    <property type="entry name" value="TRYPSIN_DOM"/>
    <property type="match status" value="1"/>
</dbReference>
<keyword evidence="9" id="KW-1185">Reference proteome</keyword>